<dbReference type="Pfam" id="PF13469">
    <property type="entry name" value="Sulfotransfer_3"/>
    <property type="match status" value="1"/>
</dbReference>
<accession>A0AAV3U4Z0</accession>
<reference evidence="2" key="1">
    <citation type="journal article" date="2019" name="Int. J. Syst. Evol. Microbiol.">
        <title>The Global Catalogue of Microorganisms (GCM) 10K type strain sequencing project: providing services to taxonomists for standard genome sequencing and annotation.</title>
        <authorList>
            <consortium name="The Broad Institute Genomics Platform"/>
            <consortium name="The Broad Institute Genome Sequencing Center for Infectious Disease"/>
            <person name="Wu L."/>
            <person name="Ma J."/>
        </authorList>
    </citation>
    <scope>NUCLEOTIDE SEQUENCE [LARGE SCALE GENOMIC DNA]</scope>
    <source>
        <strain evidence="2">JCM 19134</strain>
    </source>
</reference>
<evidence type="ECO:0000313" key="2">
    <source>
        <dbReference type="Proteomes" id="UP001409585"/>
    </source>
</evidence>
<gene>
    <name evidence="1" type="ORF">GCM10025791_30500</name>
</gene>
<dbReference type="SUPFAM" id="SSF52540">
    <property type="entry name" value="P-loop containing nucleoside triphosphate hydrolases"/>
    <property type="match status" value="1"/>
</dbReference>
<dbReference type="PANTHER" id="PTHR36451:SF1">
    <property type="entry name" value="OMEGA-HYDROXY-BETA-DIHYDROMENAQUINONE-9 SULFOTRANSFERASE STF3"/>
    <property type="match status" value="1"/>
</dbReference>
<comment type="caution">
    <text evidence="1">The sequence shown here is derived from an EMBL/GenBank/DDBJ whole genome shotgun (WGS) entry which is preliminary data.</text>
</comment>
<keyword evidence="2" id="KW-1185">Reference proteome</keyword>
<name>A0AAV3U4Z0_9ALTE</name>
<dbReference type="PANTHER" id="PTHR36451">
    <property type="entry name" value="PAPS-DEPENDENT SULFOTRANSFERASE STF3"/>
    <property type="match status" value="1"/>
</dbReference>
<dbReference type="Proteomes" id="UP001409585">
    <property type="component" value="Unassembled WGS sequence"/>
</dbReference>
<organism evidence="1 2">
    <name type="scientific">Halioxenophilus aromaticivorans</name>
    <dbReference type="NCBI Taxonomy" id="1306992"/>
    <lineage>
        <taxon>Bacteria</taxon>
        <taxon>Pseudomonadati</taxon>
        <taxon>Pseudomonadota</taxon>
        <taxon>Gammaproteobacteria</taxon>
        <taxon>Alteromonadales</taxon>
        <taxon>Alteromonadaceae</taxon>
        <taxon>Halioxenophilus</taxon>
    </lineage>
</organism>
<dbReference type="AlphaFoldDB" id="A0AAV3U4Z0"/>
<protein>
    <submittedName>
        <fullName evidence="1">Sulfotransferase</fullName>
    </submittedName>
</protein>
<proteinExistence type="predicted"/>
<evidence type="ECO:0000313" key="1">
    <source>
        <dbReference type="EMBL" id="GAA4948389.1"/>
    </source>
</evidence>
<sequence length="397" mass="45686">MHGDATLNTEMSLEPPTLETAMKVKDIIIEAEAITGLKANLPDDAINGLTQLVKSIVDEAPLSEQGLQSSKKMILNNLANRIRVDHYLEQHPELLQQAIETPTFVFGLPRTGTTLLINLLAEDPARRAFIRWESLNSVPPPKASEVRTDPRYFEAQALIEQSLKYVPHISAIHHENADSPTECQFSMSQTFCSQLFESMIDIPSYRKWFLSTDYLPAFKYHKRLLQLLQTHAPGQWTLKNPWHPLYLTALKEVFPDAQLIMTHRDPVEVVGSACSLIKHVRLLTHEHVDLEKIGSTTIDIFQRMIDNIINYKVKYGENSIYDIQYQDIIKNPTESIHNIYRHFNQPLTNEAKNAMKKYLTDNPKGKHGKHEYILEEFGLNEAYIRSIFSDYYDRFLL</sequence>
<dbReference type="InterPro" id="IPR052736">
    <property type="entry name" value="Stf3_sulfotransferase"/>
</dbReference>
<dbReference type="EMBL" id="BAABLX010000027">
    <property type="protein sequence ID" value="GAA4948389.1"/>
    <property type="molecule type" value="Genomic_DNA"/>
</dbReference>
<dbReference type="Gene3D" id="3.40.50.300">
    <property type="entry name" value="P-loop containing nucleotide triphosphate hydrolases"/>
    <property type="match status" value="1"/>
</dbReference>
<dbReference type="InterPro" id="IPR027417">
    <property type="entry name" value="P-loop_NTPase"/>
</dbReference>